<accession>A0A9P6D709</accession>
<evidence type="ECO:0000313" key="1">
    <source>
        <dbReference type="EMBL" id="KAF9486129.1"/>
    </source>
</evidence>
<comment type="caution">
    <text evidence="1">The sequence shown here is derived from an EMBL/GenBank/DDBJ whole genome shotgun (WGS) entry which is preliminary data.</text>
</comment>
<reference evidence="1" key="1">
    <citation type="submission" date="2020-11" db="EMBL/GenBank/DDBJ databases">
        <authorList>
            <consortium name="DOE Joint Genome Institute"/>
            <person name="Ahrendt S."/>
            <person name="Riley R."/>
            <person name="Andreopoulos W."/>
            <person name="Labutti K."/>
            <person name="Pangilinan J."/>
            <person name="Ruiz-Duenas F.J."/>
            <person name="Barrasa J.M."/>
            <person name="Sanchez-Garcia M."/>
            <person name="Camarero S."/>
            <person name="Miyauchi S."/>
            <person name="Serrano A."/>
            <person name="Linde D."/>
            <person name="Babiker R."/>
            <person name="Drula E."/>
            <person name="Ayuso-Fernandez I."/>
            <person name="Pacheco R."/>
            <person name="Padilla G."/>
            <person name="Ferreira P."/>
            <person name="Barriuso J."/>
            <person name="Kellner H."/>
            <person name="Castanera R."/>
            <person name="Alfaro M."/>
            <person name="Ramirez L."/>
            <person name="Pisabarro A.G."/>
            <person name="Kuo A."/>
            <person name="Tritt A."/>
            <person name="Lipzen A."/>
            <person name="He G."/>
            <person name="Yan M."/>
            <person name="Ng V."/>
            <person name="Cullen D."/>
            <person name="Martin F."/>
            <person name="Rosso M.-N."/>
            <person name="Henrissat B."/>
            <person name="Hibbett D."/>
            <person name="Martinez A.T."/>
            <person name="Grigoriev I.V."/>
        </authorList>
    </citation>
    <scope>NUCLEOTIDE SEQUENCE</scope>
    <source>
        <strain evidence="1">CIRM-BRFM 674</strain>
    </source>
</reference>
<dbReference type="EMBL" id="MU155131">
    <property type="protein sequence ID" value="KAF9486129.1"/>
    <property type="molecule type" value="Genomic_DNA"/>
</dbReference>
<proteinExistence type="predicted"/>
<dbReference type="AlphaFoldDB" id="A0A9P6D709"/>
<protein>
    <submittedName>
        <fullName evidence="1">Uncharacterized protein</fullName>
    </submittedName>
</protein>
<keyword evidence="2" id="KW-1185">Reference proteome</keyword>
<name>A0A9P6D709_9AGAR</name>
<gene>
    <name evidence="1" type="ORF">BDN70DRAFT_926837</name>
</gene>
<dbReference type="Proteomes" id="UP000807469">
    <property type="component" value="Unassembled WGS sequence"/>
</dbReference>
<dbReference type="OrthoDB" id="424402at2759"/>
<organism evidence="1 2">
    <name type="scientific">Pholiota conissans</name>
    <dbReference type="NCBI Taxonomy" id="109636"/>
    <lineage>
        <taxon>Eukaryota</taxon>
        <taxon>Fungi</taxon>
        <taxon>Dikarya</taxon>
        <taxon>Basidiomycota</taxon>
        <taxon>Agaricomycotina</taxon>
        <taxon>Agaricomycetes</taxon>
        <taxon>Agaricomycetidae</taxon>
        <taxon>Agaricales</taxon>
        <taxon>Agaricineae</taxon>
        <taxon>Strophariaceae</taxon>
        <taxon>Pholiota</taxon>
    </lineage>
</organism>
<evidence type="ECO:0000313" key="2">
    <source>
        <dbReference type="Proteomes" id="UP000807469"/>
    </source>
</evidence>
<sequence>MAQALDTQTQLEKHVRITQHGKMKSWIASSLEFFEDTEDETEKTLTFHTLPHLMDSKADAGSLVDTVSITPQSASLVTSVVPRLLSVVEILKREYMKLLETKKSSRAIGLHQYNEIGTLEELGVVVDRTGVKERSAAGDADAAAVAEERRSKDIIQALSGKNHPKQTQTPFMRITLSTTERPELLAKGAS</sequence>